<evidence type="ECO:0000313" key="11">
    <source>
        <dbReference type="Proteomes" id="UP001499993"/>
    </source>
</evidence>
<name>A0ABP9GTA4_9ACTN</name>
<evidence type="ECO:0000256" key="6">
    <source>
        <dbReference type="ARBA" id="ARBA00023136"/>
    </source>
</evidence>
<evidence type="ECO:0000256" key="4">
    <source>
        <dbReference type="ARBA" id="ARBA00022692"/>
    </source>
</evidence>
<accession>A0ABP9GTA4</accession>
<dbReference type="InterPro" id="IPR035906">
    <property type="entry name" value="MetI-like_sf"/>
</dbReference>
<evidence type="ECO:0000259" key="9">
    <source>
        <dbReference type="PROSITE" id="PS50928"/>
    </source>
</evidence>
<feature type="transmembrane region" description="Helical" evidence="7">
    <location>
        <begin position="201"/>
        <end position="226"/>
    </location>
</feature>
<protein>
    <submittedName>
        <fullName evidence="10">Sugar ABC transporter permease</fullName>
    </submittedName>
</protein>
<dbReference type="SUPFAM" id="SSF161098">
    <property type="entry name" value="MetI-like"/>
    <property type="match status" value="1"/>
</dbReference>
<feature type="transmembrane region" description="Helical" evidence="7">
    <location>
        <begin position="116"/>
        <end position="137"/>
    </location>
</feature>
<comment type="similarity">
    <text evidence="7">Belongs to the binding-protein-dependent transport system permease family.</text>
</comment>
<reference evidence="11" key="1">
    <citation type="journal article" date="2019" name="Int. J. Syst. Evol. Microbiol.">
        <title>The Global Catalogue of Microorganisms (GCM) 10K type strain sequencing project: providing services to taxonomists for standard genome sequencing and annotation.</title>
        <authorList>
            <consortium name="The Broad Institute Genomics Platform"/>
            <consortium name="The Broad Institute Genome Sequencing Center for Infectious Disease"/>
            <person name="Wu L."/>
            <person name="Ma J."/>
        </authorList>
    </citation>
    <scope>NUCLEOTIDE SEQUENCE [LARGE SCALE GENOMIC DNA]</scope>
    <source>
        <strain evidence="11">JCM 18123</strain>
    </source>
</reference>
<dbReference type="PANTHER" id="PTHR43227">
    <property type="entry name" value="BLL4140 PROTEIN"/>
    <property type="match status" value="1"/>
</dbReference>
<dbReference type="Pfam" id="PF00528">
    <property type="entry name" value="BPD_transp_1"/>
    <property type="match status" value="1"/>
</dbReference>
<feature type="transmembrane region" description="Helical" evidence="7">
    <location>
        <begin position="259"/>
        <end position="280"/>
    </location>
</feature>
<keyword evidence="5 7" id="KW-1133">Transmembrane helix</keyword>
<dbReference type="PROSITE" id="PS50928">
    <property type="entry name" value="ABC_TM1"/>
    <property type="match status" value="1"/>
</dbReference>
<dbReference type="InterPro" id="IPR050809">
    <property type="entry name" value="UgpAE/MalFG_permease"/>
</dbReference>
<dbReference type="PANTHER" id="PTHR43227:SF8">
    <property type="entry name" value="DIACETYLCHITOBIOSE UPTAKE SYSTEM PERMEASE PROTEIN DASB"/>
    <property type="match status" value="1"/>
</dbReference>
<keyword evidence="6 7" id="KW-0472">Membrane</keyword>
<dbReference type="Proteomes" id="UP001499993">
    <property type="component" value="Unassembled WGS sequence"/>
</dbReference>
<evidence type="ECO:0000256" key="8">
    <source>
        <dbReference type="SAM" id="MobiDB-lite"/>
    </source>
</evidence>
<evidence type="ECO:0000313" key="10">
    <source>
        <dbReference type="EMBL" id="GAA4945986.1"/>
    </source>
</evidence>
<evidence type="ECO:0000256" key="3">
    <source>
        <dbReference type="ARBA" id="ARBA00022475"/>
    </source>
</evidence>
<dbReference type="CDD" id="cd06261">
    <property type="entry name" value="TM_PBP2"/>
    <property type="match status" value="1"/>
</dbReference>
<dbReference type="Gene3D" id="1.10.3720.10">
    <property type="entry name" value="MetI-like"/>
    <property type="match status" value="1"/>
</dbReference>
<keyword evidence="4 7" id="KW-0812">Transmembrane</keyword>
<organism evidence="10 11">
    <name type="scientific">Streptomonospora halophila</name>
    <dbReference type="NCBI Taxonomy" id="427369"/>
    <lineage>
        <taxon>Bacteria</taxon>
        <taxon>Bacillati</taxon>
        <taxon>Actinomycetota</taxon>
        <taxon>Actinomycetes</taxon>
        <taxon>Streptosporangiales</taxon>
        <taxon>Nocardiopsidaceae</taxon>
        <taxon>Streptomonospora</taxon>
    </lineage>
</organism>
<keyword evidence="11" id="KW-1185">Reference proteome</keyword>
<keyword evidence="2 7" id="KW-0813">Transport</keyword>
<feature type="domain" description="ABC transmembrane type-1" evidence="9">
    <location>
        <begin position="112"/>
        <end position="329"/>
    </location>
</feature>
<dbReference type="EMBL" id="BAABIK010000017">
    <property type="protein sequence ID" value="GAA4945986.1"/>
    <property type="molecule type" value="Genomic_DNA"/>
</dbReference>
<keyword evidence="3" id="KW-1003">Cell membrane</keyword>
<comment type="caution">
    <text evidence="10">The sequence shown here is derived from an EMBL/GenBank/DDBJ whole genome shotgun (WGS) entry which is preliminary data.</text>
</comment>
<feature type="compositionally biased region" description="Low complexity" evidence="8">
    <location>
        <begin position="13"/>
        <end position="26"/>
    </location>
</feature>
<evidence type="ECO:0000256" key="7">
    <source>
        <dbReference type="RuleBase" id="RU363032"/>
    </source>
</evidence>
<evidence type="ECO:0000256" key="1">
    <source>
        <dbReference type="ARBA" id="ARBA00004651"/>
    </source>
</evidence>
<dbReference type="InterPro" id="IPR000515">
    <property type="entry name" value="MetI-like"/>
</dbReference>
<comment type="subcellular location">
    <subcellularLocation>
        <location evidence="1 7">Cell membrane</location>
        <topology evidence="1 7">Multi-pass membrane protein</topology>
    </subcellularLocation>
</comment>
<feature type="region of interest" description="Disordered" evidence="8">
    <location>
        <begin position="1"/>
        <end position="41"/>
    </location>
</feature>
<gene>
    <name evidence="10" type="ORF">GCM10023224_31650</name>
</gene>
<feature type="transmembrane region" description="Helical" evidence="7">
    <location>
        <begin position="308"/>
        <end position="330"/>
    </location>
</feature>
<feature type="transmembrane region" description="Helical" evidence="7">
    <location>
        <begin position="149"/>
        <end position="170"/>
    </location>
</feature>
<evidence type="ECO:0000256" key="5">
    <source>
        <dbReference type="ARBA" id="ARBA00022989"/>
    </source>
</evidence>
<proteinExistence type="inferred from homology"/>
<sequence>MADSLSTRQADDPGAPAGVPAAKGAGAPTGGGRRGRRPRVGARTRRRVLPWALLAPGLAVIGLLLLFPIGRVVWLSVQDYGLDNVVSGRSDFIGLDNYARLLGDRYLWTVALPNTAVFAVVAVAGTVAFGTLVALLLNTLGRFARTAVLACIMVAWAMPAVSGTYVWVWIFDVDDGLVRRLLQTAGLLGPEGYNWFADRTAFYAIAALNVIHHGFPFVAVTVLAGLMTIPRELHESALLDGAGAWQRFRNVTVPTIRPVFAVVTILSTIWDFKVFAQVYLMPGGSGGNRDVLNLGVWSYVRSFANQSYGLGSAIAVLLTLMLLAITVVYLRTLFRDEELR</sequence>
<feature type="transmembrane region" description="Helical" evidence="7">
    <location>
        <begin position="48"/>
        <end position="69"/>
    </location>
</feature>
<evidence type="ECO:0000256" key="2">
    <source>
        <dbReference type="ARBA" id="ARBA00022448"/>
    </source>
</evidence>